<evidence type="ECO:0000256" key="5">
    <source>
        <dbReference type="ARBA" id="ARBA00022679"/>
    </source>
</evidence>
<feature type="region of interest" description="Disordered" evidence="14">
    <location>
        <begin position="570"/>
        <end position="597"/>
    </location>
</feature>
<dbReference type="Gene3D" id="1.10.8.10">
    <property type="entry name" value="DNA helicase RuvA subunit, C-terminal domain"/>
    <property type="match status" value="1"/>
</dbReference>
<keyword evidence="5" id="KW-0808">Transferase</keyword>
<dbReference type="GO" id="GO:0042171">
    <property type="term" value="F:lysophosphatidic acid acyltransferase activity"/>
    <property type="evidence" value="ECO:0007669"/>
    <property type="project" value="TreeGrafter"/>
</dbReference>
<dbReference type="GO" id="GO:0008374">
    <property type="term" value="F:O-acyltransferase activity"/>
    <property type="evidence" value="ECO:0007669"/>
    <property type="project" value="InterPro"/>
</dbReference>
<dbReference type="PANTHER" id="PTHR23063:SF52">
    <property type="entry name" value="LYSOPHOSPHATIDYLCHOLINE ACYLTRANSFERASE"/>
    <property type="match status" value="1"/>
</dbReference>
<evidence type="ECO:0000256" key="9">
    <source>
        <dbReference type="ARBA" id="ARBA00023136"/>
    </source>
</evidence>
<dbReference type="Gene3D" id="3.60.10.10">
    <property type="entry name" value="Endonuclease/exonuclease/phosphatase"/>
    <property type="match status" value="1"/>
</dbReference>
<evidence type="ECO:0000313" key="18">
    <source>
        <dbReference type="Proteomes" id="UP000274504"/>
    </source>
</evidence>
<dbReference type="WBParaSite" id="HDID_0000816901-mRNA-1">
    <property type="protein sequence ID" value="HDID_0000816901-mRNA-1"/>
    <property type="gene ID" value="HDID_0000816901"/>
</dbReference>
<dbReference type="Proteomes" id="UP000274504">
    <property type="component" value="Unassembled WGS sequence"/>
</dbReference>
<protein>
    <submittedName>
        <fullName evidence="19">PlsC domain-containing protein</fullName>
    </submittedName>
</protein>
<keyword evidence="11" id="KW-1208">Phospholipid metabolism</keyword>
<evidence type="ECO:0000256" key="15">
    <source>
        <dbReference type="SAM" id="Phobius"/>
    </source>
</evidence>
<keyword evidence="8" id="KW-0443">Lipid metabolism</keyword>
<dbReference type="Pfam" id="PF01553">
    <property type="entry name" value="Acyltransferase"/>
    <property type="match status" value="1"/>
</dbReference>
<reference evidence="17 18" key="2">
    <citation type="submission" date="2018-11" db="EMBL/GenBank/DDBJ databases">
        <authorList>
            <consortium name="Pathogen Informatics"/>
        </authorList>
    </citation>
    <scope>NUCLEOTIDE SEQUENCE [LARGE SCALE GENOMIC DNA]</scope>
</reference>
<sequence length="989" mass="111052">MEKLDIISFDHISADPTFSKNPFVHSIHISRLRRIQLYLFAVFVFPLRLFFVLLFFFLTLLVGEIATRGVDYSKPFCHLRQRFLLPIFIFCGRALFFSGGFIWIGQYGRRASCFEAPILVLAPHSSFYDALVFLALGMPSVVGKVETAASPIGSFIKMTQPILVNREDPTSRQNTLAEIKRRTQSVPEWPQILIFPEGTCTNRSCLINYKQGAFTVGCPVQPVILRWGYGIDSITWTWDGPGVLELLFLTALQPYTTLEIEFLPVYTPNEAEKDDPQLYAKNVRAVMAKAANLPTTELSFDDCHRIRKAVQFNIPMACHINEYGRLTKYLFREPRPEGHFSSANVSHVSDRILSMANAAREWYSALNCEPLKPSKLAQIFLYPSGEISSDVLVTQVAVLKKVVDTLPKSPNGQPDIRILVVHLSFLMFSSSPSVAMQLAFQAFEEIPTEESINGNSGDDATETFTSRVISPADAVRILTAAYHISPGDAAALLPSSTVMGTGDSETITPTYLAQALSKHHPKLVASYEDYKSELNRLRGQPDRCFSEVSSSSNSICSLYSLENNEEISTVQLGRKRDASNASSTDSFEEKNPLENDLRKRQMDEEANLPKSEECLHRCETFASITNTNNALAMMFLQNRDWDLQLALSDYYGNVDLTQGNESGQQGQLSGATGSFIDLTSDNEDVVMVSSQDEETEKKFATTDHQHAHLFRLLSWNIDGLSRPSRAFRTPEEVVPETLASIKEKLGDLYEVFYPSYHIDYFTIICVLRHPGLSTVSDSFKVTELKSVMGRQLLNLDVEIDVPKLLPTNPCSSCWNGHPAIRVRIFTSHLESCFDFADIRKEQLSQTWNAMQTALRANSSSSSNSSGTPVCAIFCGDLNVRDKEIKDLGGLPSGMVDVWEVCGARPEARFTWDRSRNPNLSLDNQEQVNTNRFRGHRFDRMMLLGRGRGLRPIDFELRGLERVPLRSHFPSDHWAILGHFDLEAPSSLSY</sequence>
<dbReference type="PANTHER" id="PTHR23063">
    <property type="entry name" value="PHOSPHOLIPID ACYLTRANSFERASE"/>
    <property type="match status" value="1"/>
</dbReference>
<comment type="similarity">
    <text evidence="3">Belongs to the 1-acyl-sn-glycerol-3-phosphate acyltransferase family.</text>
</comment>
<dbReference type="GO" id="GO:0005783">
    <property type="term" value="C:endoplasmic reticulum"/>
    <property type="evidence" value="ECO:0007669"/>
    <property type="project" value="TreeGrafter"/>
</dbReference>
<evidence type="ECO:0000256" key="12">
    <source>
        <dbReference type="ARBA" id="ARBA00023315"/>
    </source>
</evidence>
<feature type="domain" description="Phospholipid/glycerol acyltransferase" evidence="16">
    <location>
        <begin position="118"/>
        <end position="228"/>
    </location>
</feature>
<dbReference type="SUPFAM" id="SSF56219">
    <property type="entry name" value="DNase I-like"/>
    <property type="match status" value="1"/>
</dbReference>
<dbReference type="CDD" id="cd09080">
    <property type="entry name" value="TDP2"/>
    <property type="match status" value="1"/>
</dbReference>
<proteinExistence type="inferred from homology"/>
<dbReference type="SUPFAM" id="SSF69593">
    <property type="entry name" value="Glycerol-3-phosphate (1)-acyltransferase"/>
    <property type="match status" value="1"/>
</dbReference>
<dbReference type="InterPro" id="IPR036691">
    <property type="entry name" value="Endo/exonu/phosph_ase_sf"/>
</dbReference>
<evidence type="ECO:0000256" key="2">
    <source>
        <dbReference type="ARBA" id="ARBA00005189"/>
    </source>
</evidence>
<dbReference type="AlphaFoldDB" id="A0A158QF10"/>
<dbReference type="CDD" id="cd14672">
    <property type="entry name" value="UBA_ceTYDP2_like"/>
    <property type="match status" value="1"/>
</dbReference>
<dbReference type="Pfam" id="PF14555">
    <property type="entry name" value="UBA_4"/>
    <property type="match status" value="1"/>
</dbReference>
<evidence type="ECO:0000256" key="14">
    <source>
        <dbReference type="SAM" id="MobiDB-lite"/>
    </source>
</evidence>
<evidence type="ECO:0000256" key="6">
    <source>
        <dbReference type="ARBA" id="ARBA00022692"/>
    </source>
</evidence>
<evidence type="ECO:0000259" key="16">
    <source>
        <dbReference type="SMART" id="SM00563"/>
    </source>
</evidence>
<name>A0A158QF10_HYMDI</name>
<feature type="transmembrane region" description="Helical" evidence="15">
    <location>
        <begin position="37"/>
        <end position="63"/>
    </location>
</feature>
<keyword evidence="9 15" id="KW-0472">Membrane</keyword>
<keyword evidence="12" id="KW-0012">Acyltransferase</keyword>
<dbReference type="OrthoDB" id="272512at2759"/>
<evidence type="ECO:0000313" key="17">
    <source>
        <dbReference type="EMBL" id="VDL60485.1"/>
    </source>
</evidence>
<evidence type="ECO:0000256" key="8">
    <source>
        <dbReference type="ARBA" id="ARBA00023098"/>
    </source>
</evidence>
<dbReference type="InterPro" id="IPR002123">
    <property type="entry name" value="Plipid/glycerol_acylTrfase"/>
</dbReference>
<comment type="pathway">
    <text evidence="13">Phospholipid metabolism.</text>
</comment>
<dbReference type="GO" id="GO:0016020">
    <property type="term" value="C:membrane"/>
    <property type="evidence" value="ECO:0007669"/>
    <property type="project" value="UniProtKB-SubCell"/>
</dbReference>
<evidence type="ECO:0000256" key="1">
    <source>
        <dbReference type="ARBA" id="ARBA00004370"/>
    </source>
</evidence>
<keyword evidence="10" id="KW-0594">Phospholipid biosynthesis</keyword>
<dbReference type="GO" id="GO:0008654">
    <property type="term" value="P:phospholipid biosynthetic process"/>
    <property type="evidence" value="ECO:0007669"/>
    <property type="project" value="UniProtKB-KW"/>
</dbReference>
<dbReference type="CDD" id="cd07991">
    <property type="entry name" value="LPLAT_LPCAT1-like"/>
    <property type="match status" value="1"/>
</dbReference>
<dbReference type="SMART" id="SM00563">
    <property type="entry name" value="PlsC"/>
    <property type="match status" value="1"/>
</dbReference>
<comment type="pathway">
    <text evidence="2">Lipid metabolism.</text>
</comment>
<dbReference type="EMBL" id="UYSG01011038">
    <property type="protein sequence ID" value="VDL60485.1"/>
    <property type="molecule type" value="Genomic_DNA"/>
</dbReference>
<gene>
    <name evidence="17" type="ORF">HDID_LOCUS8167</name>
</gene>
<keyword evidence="7 15" id="KW-1133">Transmembrane helix</keyword>
<evidence type="ECO:0000256" key="10">
    <source>
        <dbReference type="ARBA" id="ARBA00023209"/>
    </source>
</evidence>
<evidence type="ECO:0000256" key="11">
    <source>
        <dbReference type="ARBA" id="ARBA00023264"/>
    </source>
</evidence>
<dbReference type="InterPro" id="IPR009060">
    <property type="entry name" value="UBA-like_sf"/>
</dbReference>
<keyword evidence="6 15" id="KW-0812">Transmembrane</keyword>
<reference evidence="19" key="1">
    <citation type="submission" date="2016-04" db="UniProtKB">
        <authorList>
            <consortium name="WormBaseParasite"/>
        </authorList>
    </citation>
    <scope>IDENTIFICATION</scope>
</reference>
<dbReference type="STRING" id="6216.A0A158QF10"/>
<keyword evidence="4" id="KW-0444">Lipid biosynthesis</keyword>
<feature type="compositionally biased region" description="Basic and acidic residues" evidence="14">
    <location>
        <begin position="587"/>
        <end position="597"/>
    </location>
</feature>
<evidence type="ECO:0000256" key="3">
    <source>
        <dbReference type="ARBA" id="ARBA00008655"/>
    </source>
</evidence>
<evidence type="ECO:0000313" key="19">
    <source>
        <dbReference type="WBParaSite" id="HDID_0000816901-mRNA-1"/>
    </source>
</evidence>
<dbReference type="InterPro" id="IPR045252">
    <property type="entry name" value="LPCAT1-like"/>
</dbReference>
<feature type="transmembrane region" description="Helical" evidence="15">
    <location>
        <begin position="83"/>
        <end position="104"/>
    </location>
</feature>
<evidence type="ECO:0000256" key="7">
    <source>
        <dbReference type="ARBA" id="ARBA00022989"/>
    </source>
</evidence>
<dbReference type="SUPFAM" id="SSF46934">
    <property type="entry name" value="UBA-like"/>
    <property type="match status" value="1"/>
</dbReference>
<evidence type="ECO:0000256" key="13">
    <source>
        <dbReference type="ARBA" id="ARBA00025707"/>
    </source>
</evidence>
<comment type="subcellular location">
    <subcellularLocation>
        <location evidence="1">Membrane</location>
    </subcellularLocation>
</comment>
<organism evidence="19">
    <name type="scientific">Hymenolepis diminuta</name>
    <name type="common">Rat tapeworm</name>
    <dbReference type="NCBI Taxonomy" id="6216"/>
    <lineage>
        <taxon>Eukaryota</taxon>
        <taxon>Metazoa</taxon>
        <taxon>Spiralia</taxon>
        <taxon>Lophotrochozoa</taxon>
        <taxon>Platyhelminthes</taxon>
        <taxon>Cestoda</taxon>
        <taxon>Eucestoda</taxon>
        <taxon>Cyclophyllidea</taxon>
        <taxon>Hymenolepididae</taxon>
        <taxon>Hymenolepis</taxon>
    </lineage>
</organism>
<accession>A0A158QF10</accession>
<evidence type="ECO:0000256" key="4">
    <source>
        <dbReference type="ARBA" id="ARBA00022516"/>
    </source>
</evidence>